<accession>A0A2U1FH63</accession>
<dbReference type="SUPFAM" id="SSF81606">
    <property type="entry name" value="PP2C-like"/>
    <property type="match status" value="1"/>
</dbReference>
<sequence length="215" mass="24114">MIRFCTMRIRIESISISAGKENGDYILHQELPNGATLILLADGIGGLSLPWMASKIICEAISEYFVNTDVTDCTEHIRRSITYADNRLADSCKEKKCKMGVALLLAYISDDMLFYTSLGNVRLYYRDEQGDVIQLTNDNVIVQGIDTYLITRIAGRGFRTPIQVQYLPLNVGDSLLLCSDGYYTVQNIFDCFSCKDLPISPLIEDDSSVVRIKVI</sequence>
<evidence type="ECO:0000313" key="3">
    <source>
        <dbReference type="Proteomes" id="UP000245462"/>
    </source>
</evidence>
<evidence type="ECO:0000259" key="1">
    <source>
        <dbReference type="Pfam" id="PF13672"/>
    </source>
</evidence>
<comment type="caution">
    <text evidence="2">The sequence shown here is derived from an EMBL/GenBank/DDBJ whole genome shotgun (WGS) entry which is preliminary data.</text>
</comment>
<keyword evidence="3" id="KW-1185">Reference proteome</keyword>
<dbReference type="InterPro" id="IPR001932">
    <property type="entry name" value="PPM-type_phosphatase-like_dom"/>
</dbReference>
<dbReference type="EMBL" id="QEKY01000006">
    <property type="protein sequence ID" value="PVZ11543.1"/>
    <property type="molecule type" value="Genomic_DNA"/>
</dbReference>
<dbReference type="AlphaFoldDB" id="A0A2U1FH63"/>
<dbReference type="Gene3D" id="3.60.40.10">
    <property type="entry name" value="PPM-type phosphatase domain"/>
    <property type="match status" value="1"/>
</dbReference>
<proteinExistence type="predicted"/>
<evidence type="ECO:0000313" key="2">
    <source>
        <dbReference type="EMBL" id="PVZ11543.1"/>
    </source>
</evidence>
<dbReference type="Proteomes" id="UP000245462">
    <property type="component" value="Unassembled WGS sequence"/>
</dbReference>
<dbReference type="InterPro" id="IPR036457">
    <property type="entry name" value="PPM-type-like_dom_sf"/>
</dbReference>
<reference evidence="2 3" key="1">
    <citation type="submission" date="2018-04" db="EMBL/GenBank/DDBJ databases">
        <title>Genomic Encyclopedia of Type Strains, Phase IV (KMG-IV): sequencing the most valuable type-strain genomes for metagenomic binning, comparative biology and taxonomic classification.</title>
        <authorList>
            <person name="Goeker M."/>
        </authorList>
    </citation>
    <scope>NUCLEOTIDE SEQUENCE [LARGE SCALE GENOMIC DNA]</scope>
    <source>
        <strain evidence="2 3">DSM 28520</strain>
    </source>
</reference>
<protein>
    <submittedName>
        <fullName evidence="2">Serine/threonine protein phosphatase PrpC</fullName>
    </submittedName>
</protein>
<name>A0A2U1FH63_9PORP</name>
<dbReference type="Pfam" id="PF13672">
    <property type="entry name" value="PP2C_2"/>
    <property type="match status" value="1"/>
</dbReference>
<organism evidence="2 3">
    <name type="scientific">Porphyromonas loveana</name>
    <dbReference type="NCBI Taxonomy" id="1884669"/>
    <lineage>
        <taxon>Bacteria</taxon>
        <taxon>Pseudomonadati</taxon>
        <taxon>Bacteroidota</taxon>
        <taxon>Bacteroidia</taxon>
        <taxon>Bacteroidales</taxon>
        <taxon>Porphyromonadaceae</taxon>
        <taxon>Porphyromonas</taxon>
    </lineage>
</organism>
<gene>
    <name evidence="2" type="ORF">C7382_1063</name>
</gene>
<feature type="domain" description="PPM-type phosphatase" evidence="1">
    <location>
        <begin position="16"/>
        <end position="183"/>
    </location>
</feature>